<organism evidence="1 2">
    <name type="scientific">Candidatus Methanoperedens nitratireducens</name>
    <dbReference type="NCBI Taxonomy" id="1392998"/>
    <lineage>
        <taxon>Archaea</taxon>
        <taxon>Methanobacteriati</taxon>
        <taxon>Methanobacteriota</taxon>
        <taxon>Stenosarchaea group</taxon>
        <taxon>Methanomicrobia</taxon>
        <taxon>Methanosarcinales</taxon>
        <taxon>ANME-2 cluster</taxon>
        <taxon>Candidatus Methanoperedentaceae</taxon>
        <taxon>Candidatus Methanoperedens</taxon>
    </lineage>
</organism>
<evidence type="ECO:0000313" key="1">
    <source>
        <dbReference type="EMBL" id="KPQ44416.1"/>
    </source>
</evidence>
<sequence>MEKKEAIKLCLCRICPTYIECKEEIAFCLSTTGKSKCIKEEKGCLCPGCQVHEIMGFKNVYYCIRGNEKDQLAKK</sequence>
<evidence type="ECO:0000313" key="2">
    <source>
        <dbReference type="Proteomes" id="UP000050360"/>
    </source>
</evidence>
<proteinExistence type="predicted"/>
<name>A0A0P8CM37_9EURY</name>
<dbReference type="EMBL" id="LKCM01000095">
    <property type="protein sequence ID" value="KPQ44416.1"/>
    <property type="molecule type" value="Genomic_DNA"/>
</dbReference>
<comment type="caution">
    <text evidence="1">The sequence shown here is derived from an EMBL/GenBank/DDBJ whole genome shotgun (WGS) entry which is preliminary data.</text>
</comment>
<evidence type="ECO:0008006" key="3">
    <source>
        <dbReference type="Google" id="ProtNLM"/>
    </source>
</evidence>
<dbReference type="InterPro" id="IPR020075">
    <property type="entry name" value="Uncharacterised_AF2234"/>
</dbReference>
<accession>A0A0P8CM37</accession>
<dbReference type="AlphaFoldDB" id="A0A0P8CM37"/>
<dbReference type="Pfam" id="PF10967">
    <property type="entry name" value="DUF2769"/>
    <property type="match status" value="1"/>
</dbReference>
<protein>
    <recommendedName>
        <fullName evidence="3">DUF2769 domain-containing protein</fullName>
    </recommendedName>
</protein>
<reference evidence="1 2" key="1">
    <citation type="submission" date="2015-09" db="EMBL/GenBank/DDBJ databases">
        <title>A metagenomics-based metabolic model of nitrate-dependent anaerobic oxidation of methane by Methanoperedens-like archaea.</title>
        <authorList>
            <person name="Arshad A."/>
            <person name="Speth D.R."/>
            <person name="De Graaf R.M."/>
            <person name="Op Den Camp H.J."/>
            <person name="Jetten M.S."/>
            <person name="Welte C.U."/>
        </authorList>
    </citation>
    <scope>NUCLEOTIDE SEQUENCE [LARGE SCALE GENOMIC DNA]</scope>
</reference>
<gene>
    <name evidence="1" type="ORF">MPEBLZ_01049</name>
</gene>
<dbReference type="Proteomes" id="UP000050360">
    <property type="component" value="Unassembled WGS sequence"/>
</dbReference>